<dbReference type="OrthoDB" id="9806213at2"/>
<evidence type="ECO:0000313" key="10">
    <source>
        <dbReference type="EMBL" id="KAA5598240.1"/>
    </source>
</evidence>
<dbReference type="Gene3D" id="3.40.50.150">
    <property type="entry name" value="Vaccinia Virus protein VP39"/>
    <property type="match status" value="1"/>
</dbReference>
<evidence type="ECO:0000256" key="4">
    <source>
        <dbReference type="ARBA" id="ARBA00022691"/>
    </source>
</evidence>
<comment type="catalytic activity">
    <reaction evidence="7">
        <text>a 2'-deoxyadenosine in DNA + S-adenosyl-L-methionine = an N(6)-methyl-2'-deoxyadenosine in DNA + S-adenosyl-L-homocysteine + H(+)</text>
        <dbReference type="Rhea" id="RHEA:15197"/>
        <dbReference type="Rhea" id="RHEA-COMP:12418"/>
        <dbReference type="Rhea" id="RHEA-COMP:12419"/>
        <dbReference type="ChEBI" id="CHEBI:15378"/>
        <dbReference type="ChEBI" id="CHEBI:57856"/>
        <dbReference type="ChEBI" id="CHEBI:59789"/>
        <dbReference type="ChEBI" id="CHEBI:90615"/>
        <dbReference type="ChEBI" id="CHEBI:90616"/>
        <dbReference type="EC" id="2.1.1.72"/>
    </reaction>
</comment>
<dbReference type="GO" id="GO:0003677">
    <property type="term" value="F:DNA binding"/>
    <property type="evidence" value="ECO:0007669"/>
    <property type="project" value="UniProtKB-KW"/>
</dbReference>
<proteinExistence type="predicted"/>
<evidence type="ECO:0000256" key="2">
    <source>
        <dbReference type="ARBA" id="ARBA00022603"/>
    </source>
</evidence>
<dbReference type="AlphaFoldDB" id="A0A5M6HQX3"/>
<sequence length="1087" mass="120774">MDLFASAGIDLGDGGRGGRAGRPVVPRSLRVPLFNHKVIAAARARFAFAPPPELVAVAAGYAKKAKSRTFARQKETAIRPSFFEEVLVGLLGYRRFAAEDVYTLAFERPVRHGAVDAALGRFGTPEGTDAVLAPFELKGPGVDLDAIMPGRGRSPVQQAWDYAMDSPGARWVLVSNCVEIRLYAFGRGRDAYELFDLTKLDDPEELARLCLILSADRLLGGATEALLRDTDSAYKDITDRLYVEYKALREKLIAFLVDSADGPGLAPLQAIEPAQKLLDRILFVAFAERTALLPDRLLERASKAHNEFDPKPVWSNFQGLFRAVDRGSARLNIWPYNGGLFAPDPIADTVELPEELAIDLAALGQWDYRSDVPVTVLGHLFEQSITDLEELRATSRGEAPPPKAKSKRKREGVVYTPDVVTRFLVAHTIGRTLEERFTALLAVHATSPVRPANGDPIPWRNGVDSERAFWRDYVAALRDLRIVDPACGSGAFLVAAFDLLAREYRPAIEHLAALGETAGFDPFDEIVTKNLYGVDLNAESVEITRLALWLKTARNRHRLQNLEATIKVGNSLIAEAAFTDRPFIWRAAFPEVFASGGFDIVIGNPPYVRMELIKPVKPYLEQHYAVADDRTDLYAYFFERGVDLLKAGGRLGYISSSTFFRTGSGEKLRIFLNDRVAIETVIDFGDLQVFEGVTTYPAIVTLRKGEAGDDGVLRFLKVETLPGDLDIAFTEDSKPMPRARLGAGSWQFEEAPLAALRDKITEGRRTLGEVYGAPLYGIKTGLNDAFVIDAATRDRLVARDAKSAELLVPFLRGENIKRWRVEPDGLFLINTPKGKVDIDAYPAIRDWLKPFKDELEKRATKQEWFELQQAQLAYQPALAAPKLAWAHFQDEPSFVVDRSGTFLNNKCFFLSTEDDALAALLNSRCLWFQLKSLARPKRGGYVEAEAQYVEALSLPDLSAAETTRLGDAGRRCAADASRRVEIETAVRHRIQSDIAGGSPKWSRRLETWWDLDFPALRDEIRRVFRTDIPVKQRAEWEAFLAEQSAEMRALGADIAATEQAIDAIVYRLFDLTPDEIALLEAATAGRT</sequence>
<gene>
    <name evidence="10" type="ORF">F1193_13395</name>
</gene>
<evidence type="ECO:0000256" key="3">
    <source>
        <dbReference type="ARBA" id="ARBA00022679"/>
    </source>
</evidence>
<dbReference type="GO" id="GO:0032259">
    <property type="term" value="P:methylation"/>
    <property type="evidence" value="ECO:0007669"/>
    <property type="project" value="UniProtKB-KW"/>
</dbReference>
<keyword evidence="3" id="KW-0808">Transferase</keyword>
<keyword evidence="11" id="KW-1185">Reference proteome</keyword>
<dbReference type="InterPro" id="IPR050953">
    <property type="entry name" value="N4_N6_ade-DNA_methylase"/>
</dbReference>
<keyword evidence="5" id="KW-0680">Restriction system</keyword>
<dbReference type="EMBL" id="VWPL01000028">
    <property type="protein sequence ID" value="KAA5598240.1"/>
    <property type="molecule type" value="Genomic_DNA"/>
</dbReference>
<protein>
    <recommendedName>
        <fullName evidence="1">site-specific DNA-methyltransferase (adenine-specific)</fullName>
        <ecNumber evidence="1">2.1.1.72</ecNumber>
    </recommendedName>
</protein>
<comment type="caution">
    <text evidence="10">The sequence shown here is derived from an EMBL/GenBank/DDBJ whole genome shotgun (WGS) entry which is preliminary data.</text>
</comment>
<dbReference type="InterPro" id="IPR025931">
    <property type="entry name" value="TaqI_C"/>
</dbReference>
<dbReference type="PROSITE" id="PS00092">
    <property type="entry name" value="N6_MTASE"/>
    <property type="match status" value="1"/>
</dbReference>
<dbReference type="GO" id="GO:0009307">
    <property type="term" value="P:DNA restriction-modification system"/>
    <property type="evidence" value="ECO:0007669"/>
    <property type="project" value="UniProtKB-KW"/>
</dbReference>
<dbReference type="Pfam" id="PF07669">
    <property type="entry name" value="Eco57I"/>
    <property type="match status" value="1"/>
</dbReference>
<accession>A0A5M6HQX3</accession>
<dbReference type="InterPro" id="IPR029063">
    <property type="entry name" value="SAM-dependent_MTases_sf"/>
</dbReference>
<dbReference type="Pfam" id="PF12950">
    <property type="entry name" value="TaqI_C"/>
    <property type="match status" value="1"/>
</dbReference>
<dbReference type="PANTHER" id="PTHR33841">
    <property type="entry name" value="DNA METHYLTRANSFERASE YEEA-RELATED"/>
    <property type="match status" value="1"/>
</dbReference>
<evidence type="ECO:0000259" key="9">
    <source>
        <dbReference type="Pfam" id="PF12950"/>
    </source>
</evidence>
<dbReference type="EC" id="2.1.1.72" evidence="1"/>
<dbReference type="PANTHER" id="PTHR33841:SF1">
    <property type="entry name" value="DNA METHYLTRANSFERASE A"/>
    <property type="match status" value="1"/>
</dbReference>
<feature type="domain" description="TaqI-like C-terminal specificity" evidence="9">
    <location>
        <begin position="809"/>
        <end position="952"/>
    </location>
</feature>
<dbReference type="Proteomes" id="UP000323886">
    <property type="component" value="Unassembled WGS sequence"/>
</dbReference>
<evidence type="ECO:0000259" key="8">
    <source>
        <dbReference type="Pfam" id="PF07669"/>
    </source>
</evidence>
<dbReference type="InterPro" id="IPR002052">
    <property type="entry name" value="DNA_methylase_N6_adenine_CS"/>
</dbReference>
<dbReference type="InterPro" id="IPR011639">
    <property type="entry name" value="MethylTrfase_TaqI-like_dom"/>
</dbReference>
<dbReference type="SUPFAM" id="SSF53335">
    <property type="entry name" value="S-adenosyl-L-methionine-dependent methyltransferases"/>
    <property type="match status" value="1"/>
</dbReference>
<keyword evidence="6" id="KW-0238">DNA-binding</keyword>
<evidence type="ECO:0000313" key="11">
    <source>
        <dbReference type="Proteomes" id="UP000323886"/>
    </source>
</evidence>
<evidence type="ECO:0000256" key="7">
    <source>
        <dbReference type="ARBA" id="ARBA00047942"/>
    </source>
</evidence>
<evidence type="ECO:0000256" key="1">
    <source>
        <dbReference type="ARBA" id="ARBA00011900"/>
    </source>
</evidence>
<organism evidence="10 11">
    <name type="scientific">Blastochloris sulfoviridis</name>
    <dbReference type="NCBI Taxonomy" id="50712"/>
    <lineage>
        <taxon>Bacteria</taxon>
        <taxon>Pseudomonadati</taxon>
        <taxon>Pseudomonadota</taxon>
        <taxon>Alphaproteobacteria</taxon>
        <taxon>Hyphomicrobiales</taxon>
        <taxon>Blastochloridaceae</taxon>
        <taxon>Blastochloris</taxon>
    </lineage>
</organism>
<dbReference type="GO" id="GO:0009007">
    <property type="term" value="F:site-specific DNA-methyltransferase (adenine-specific) activity"/>
    <property type="evidence" value="ECO:0007669"/>
    <property type="project" value="UniProtKB-EC"/>
</dbReference>
<keyword evidence="2 10" id="KW-0489">Methyltransferase</keyword>
<dbReference type="PRINTS" id="PR00507">
    <property type="entry name" value="N12N6MTFRASE"/>
</dbReference>
<dbReference type="RefSeq" id="WP_150098314.1">
    <property type="nucleotide sequence ID" value="NZ_VWPL01000028.1"/>
</dbReference>
<evidence type="ECO:0000256" key="6">
    <source>
        <dbReference type="ARBA" id="ARBA00023125"/>
    </source>
</evidence>
<name>A0A5M6HQX3_9HYPH</name>
<keyword evidence="4" id="KW-0949">S-adenosyl-L-methionine</keyword>
<reference evidence="10 11" key="1">
    <citation type="submission" date="2019-09" db="EMBL/GenBank/DDBJ databases">
        <title>Draft Whole-Genome sequence of Blastochloris sulfoviridis DSM 729.</title>
        <authorList>
            <person name="Meyer T.E."/>
            <person name="Kyndt J.A."/>
        </authorList>
    </citation>
    <scope>NUCLEOTIDE SEQUENCE [LARGE SCALE GENOMIC DNA]</scope>
    <source>
        <strain evidence="10 11">DSM 729</strain>
    </source>
</reference>
<feature type="domain" description="Type II methyltransferase M.TaqI-like" evidence="8">
    <location>
        <begin position="529"/>
        <end position="690"/>
    </location>
</feature>
<evidence type="ECO:0000256" key="5">
    <source>
        <dbReference type="ARBA" id="ARBA00022747"/>
    </source>
</evidence>